<dbReference type="SUPFAM" id="SSF52540">
    <property type="entry name" value="P-loop containing nucleoside triphosphate hydrolases"/>
    <property type="match status" value="1"/>
</dbReference>
<dbReference type="GO" id="GO:0004386">
    <property type="term" value="F:helicase activity"/>
    <property type="evidence" value="ECO:0007669"/>
    <property type="project" value="UniProtKB-KW"/>
</dbReference>
<dbReference type="InterPro" id="IPR011604">
    <property type="entry name" value="PDDEXK-like_dom_sf"/>
</dbReference>
<evidence type="ECO:0000256" key="2">
    <source>
        <dbReference type="ARBA" id="ARBA00022741"/>
    </source>
</evidence>
<dbReference type="EMBL" id="QSQN01000018">
    <property type="protein sequence ID" value="RGK39627.1"/>
    <property type="molecule type" value="Genomic_DNA"/>
</dbReference>
<dbReference type="RefSeq" id="WP_117688167.1">
    <property type="nucleotide sequence ID" value="NZ_QSQN01000018.1"/>
</dbReference>
<keyword evidence="4" id="KW-0378">Hydrolase</keyword>
<dbReference type="Gene3D" id="3.90.320.10">
    <property type="match status" value="1"/>
</dbReference>
<keyword evidence="9" id="KW-0234">DNA repair</keyword>
<keyword evidence="1" id="KW-0540">Nuclease</keyword>
<keyword evidence="2" id="KW-0547">Nucleotide-binding</keyword>
<dbReference type="GO" id="GO:0005524">
    <property type="term" value="F:ATP binding"/>
    <property type="evidence" value="ECO:0007669"/>
    <property type="project" value="UniProtKB-KW"/>
</dbReference>
<keyword evidence="8" id="KW-0238">DNA-binding</keyword>
<comment type="caution">
    <text evidence="11">The sequence shown here is derived from an EMBL/GenBank/DDBJ whole genome shotgun (WGS) entry which is preliminary data.</text>
</comment>
<dbReference type="Gene3D" id="3.40.50.300">
    <property type="entry name" value="P-loop containing nucleotide triphosphate hydrolases"/>
    <property type="match status" value="3"/>
</dbReference>
<name>A0A3E4LQ82_9FIRM</name>
<keyword evidence="3" id="KW-0227">DNA damage</keyword>
<gene>
    <name evidence="11" type="ORF">DXD17_07800</name>
</gene>
<sequence>MSLQFILGNSGSGKSHYLYQQIVNESMEHPEKNYLVLVPEQFTMQTQRDLCAAHPRGGIMNIDALSFMRLAYRVFEEVGREEQPVLDDEGKNLVIRRIAGKLEDDLKVLKGNLKKQGYISEVKSVISEFVQYGVDFDKLDDFMEGLSQESYLYYKLQDIRKVYEGFEEYLRDRYITKEEMLDVLARAVCDSELLKGSVIALDGFTGFTPVQIRLISELLKVSEKVIVTVEIDRREDPFIYRHPYQLFALSKQMVTSLVKTAQDAGAEVEEPVCLYEKVPYRFRENPEMAFLESELFRYSRRQYKKKKEESEACSGAISLHETKNPREEARYVAESIRKLVREKDYRYRDIAVIAADLNLYADALEKACELFEIPVFMDHKKSILLNSFVEYLRSLLAMAEQNFTYESVFRHLRTGLCGFTDEEIDRLENYCLALDIKGYKKWQQAWVRRTPSTGEKELEELNHLRVIFVEKTMGLIQVLKQKKKTVRDVTQAVYEYLVQEKLQQKIAQLEKKFQDRGELALAKEYAQVYRIVMELFDKFVSLLGEEEIALKDYCELLDAGLEEAKVGVIPPSLDQVMIGDVERTRIKNIKALFFVGANDTLLPGNTGVGGLLSECDREQFQKKEISLSPGAKEKIYIQKFYLYLNLTKPTKFLFLSWAKVSGEGKSLRPSYLIQELMRLFPDLKPVDEEEKSWQQCEMTRRTGILRLAEGLREKEQGLDAQWKELYTWFAGDEKSRSVVEKLLRAGFYKKEAGMLGSQMAEKLYLDPERVSVTRLEKFASCAYAHFLSYGLRLSDRETYGFEAMDLGNIAHQALEHFARKAEEERLDWVTMPEERRTELIDESVESSVLDYGNTVLFSSARNEYMIYRIKRLIRRSVWALTRQMEQGDFKPAGYEFKFGSGKIDRIDTCEDENRVYVKVTDYKTGRKVFDITSFYHGLQLQLPVYLNAALEAEGKRYPGKEIVPAGIFYYRIQDPIVAREKTDKKTEESILKELKLDGLVNGEEEVIEHLEANLTGSSLYYPLRRNQNGLLGSASKALPQEKFETVLAYTRSKQKELKAEMYEGEVSALPYLLGEDTGCDFCACKDICGFDQRIEGCEYRQLQKYSLEEAVECMKEKLGIKKSQK</sequence>
<dbReference type="GO" id="GO:0006281">
    <property type="term" value="P:DNA repair"/>
    <property type="evidence" value="ECO:0007669"/>
    <property type="project" value="UniProtKB-KW"/>
</dbReference>
<dbReference type="InterPro" id="IPR049035">
    <property type="entry name" value="ADDB_N"/>
</dbReference>
<dbReference type="AlphaFoldDB" id="A0A3E4LQ82"/>
<organism evidence="11 12">
    <name type="scientific">[Ruminococcus] lactaris</name>
    <dbReference type="NCBI Taxonomy" id="46228"/>
    <lineage>
        <taxon>Bacteria</taxon>
        <taxon>Bacillati</taxon>
        <taxon>Bacillota</taxon>
        <taxon>Clostridia</taxon>
        <taxon>Lachnospirales</taxon>
        <taxon>Lachnospiraceae</taxon>
        <taxon>Mediterraneibacter</taxon>
    </lineage>
</organism>
<reference evidence="11 12" key="1">
    <citation type="submission" date="2018-08" db="EMBL/GenBank/DDBJ databases">
        <title>A genome reference for cultivated species of the human gut microbiota.</title>
        <authorList>
            <person name="Zou Y."/>
            <person name="Xue W."/>
            <person name="Luo G."/>
        </authorList>
    </citation>
    <scope>NUCLEOTIDE SEQUENCE [LARGE SCALE GENOMIC DNA]</scope>
    <source>
        <strain evidence="11 12">TF11-7</strain>
    </source>
</reference>
<evidence type="ECO:0000259" key="10">
    <source>
        <dbReference type="PROSITE" id="PS51217"/>
    </source>
</evidence>
<feature type="domain" description="UvrD-like helicase C-terminal" evidence="10">
    <location>
        <begin position="286"/>
        <end position="574"/>
    </location>
</feature>
<dbReference type="PROSITE" id="PS51217">
    <property type="entry name" value="UVRD_HELICASE_CTER"/>
    <property type="match status" value="1"/>
</dbReference>
<evidence type="ECO:0000256" key="9">
    <source>
        <dbReference type="ARBA" id="ARBA00023204"/>
    </source>
</evidence>
<evidence type="ECO:0000256" key="6">
    <source>
        <dbReference type="ARBA" id="ARBA00022839"/>
    </source>
</evidence>
<evidence type="ECO:0000256" key="8">
    <source>
        <dbReference type="ARBA" id="ARBA00023125"/>
    </source>
</evidence>
<dbReference type="GO" id="GO:0003677">
    <property type="term" value="F:DNA binding"/>
    <property type="evidence" value="ECO:0007669"/>
    <property type="project" value="UniProtKB-KW"/>
</dbReference>
<dbReference type="InterPro" id="IPR027417">
    <property type="entry name" value="P-loop_NTPase"/>
</dbReference>
<evidence type="ECO:0000313" key="12">
    <source>
        <dbReference type="Proteomes" id="UP000260793"/>
    </source>
</evidence>
<dbReference type="GO" id="GO:0004527">
    <property type="term" value="F:exonuclease activity"/>
    <property type="evidence" value="ECO:0007669"/>
    <property type="project" value="UniProtKB-KW"/>
</dbReference>
<keyword evidence="6 11" id="KW-0269">Exonuclease</keyword>
<accession>A0A3E4LQ82</accession>
<dbReference type="InterPro" id="IPR014017">
    <property type="entry name" value="DNA_helicase_UvrD-like_C"/>
</dbReference>
<dbReference type="PANTHER" id="PTHR30591">
    <property type="entry name" value="RECBCD ENZYME SUBUNIT RECC"/>
    <property type="match status" value="1"/>
</dbReference>
<dbReference type="Proteomes" id="UP000260793">
    <property type="component" value="Unassembled WGS sequence"/>
</dbReference>
<protein>
    <submittedName>
        <fullName evidence="11">Helicase-exonuclease AddAB subunit AddB</fullName>
    </submittedName>
</protein>
<evidence type="ECO:0000256" key="4">
    <source>
        <dbReference type="ARBA" id="ARBA00022801"/>
    </source>
</evidence>
<dbReference type="PANTHER" id="PTHR30591:SF1">
    <property type="entry name" value="RECBCD ENZYME SUBUNIT RECC"/>
    <property type="match status" value="1"/>
</dbReference>
<keyword evidence="5 11" id="KW-0347">Helicase</keyword>
<evidence type="ECO:0000256" key="1">
    <source>
        <dbReference type="ARBA" id="ARBA00022722"/>
    </source>
</evidence>
<dbReference type="GO" id="GO:0006310">
    <property type="term" value="P:DNA recombination"/>
    <property type="evidence" value="ECO:0007669"/>
    <property type="project" value="TreeGrafter"/>
</dbReference>
<evidence type="ECO:0000256" key="7">
    <source>
        <dbReference type="ARBA" id="ARBA00022840"/>
    </source>
</evidence>
<dbReference type="Pfam" id="PF21445">
    <property type="entry name" value="ADDB_N"/>
    <property type="match status" value="1"/>
</dbReference>
<dbReference type="Pfam" id="PF12705">
    <property type="entry name" value="PDDEXK_1"/>
    <property type="match status" value="1"/>
</dbReference>
<dbReference type="Pfam" id="PF13361">
    <property type="entry name" value="UvrD_C"/>
    <property type="match status" value="1"/>
</dbReference>
<dbReference type="InterPro" id="IPR038726">
    <property type="entry name" value="PDDEXK_AddAB-type"/>
</dbReference>
<proteinExistence type="predicted"/>
<evidence type="ECO:0000313" key="11">
    <source>
        <dbReference type="EMBL" id="RGK39627.1"/>
    </source>
</evidence>
<evidence type="ECO:0000256" key="3">
    <source>
        <dbReference type="ARBA" id="ARBA00022763"/>
    </source>
</evidence>
<evidence type="ECO:0000256" key="5">
    <source>
        <dbReference type="ARBA" id="ARBA00022806"/>
    </source>
</evidence>
<keyword evidence="7" id="KW-0067">ATP-binding</keyword>